<evidence type="ECO:0000313" key="3">
    <source>
        <dbReference type="Proteomes" id="UP000789342"/>
    </source>
</evidence>
<accession>A0A9N9J6M2</accession>
<keyword evidence="1" id="KW-0812">Transmembrane</keyword>
<name>A0A9N9J6M2_9GLOM</name>
<evidence type="ECO:0000256" key="1">
    <source>
        <dbReference type="SAM" id="Phobius"/>
    </source>
</evidence>
<protein>
    <submittedName>
        <fullName evidence="2">4982_t:CDS:1</fullName>
    </submittedName>
</protein>
<comment type="caution">
    <text evidence="2">The sequence shown here is derived from an EMBL/GenBank/DDBJ whole genome shotgun (WGS) entry which is preliminary data.</text>
</comment>
<proteinExistence type="predicted"/>
<organism evidence="2 3">
    <name type="scientific">Acaulospora morrowiae</name>
    <dbReference type="NCBI Taxonomy" id="94023"/>
    <lineage>
        <taxon>Eukaryota</taxon>
        <taxon>Fungi</taxon>
        <taxon>Fungi incertae sedis</taxon>
        <taxon>Mucoromycota</taxon>
        <taxon>Glomeromycotina</taxon>
        <taxon>Glomeromycetes</taxon>
        <taxon>Diversisporales</taxon>
        <taxon>Acaulosporaceae</taxon>
        <taxon>Acaulospora</taxon>
    </lineage>
</organism>
<keyword evidence="1" id="KW-1133">Transmembrane helix</keyword>
<gene>
    <name evidence="2" type="ORF">AMORRO_LOCUS16284</name>
</gene>
<dbReference type="Proteomes" id="UP000789342">
    <property type="component" value="Unassembled WGS sequence"/>
</dbReference>
<feature type="non-terminal residue" evidence="2">
    <location>
        <position position="117"/>
    </location>
</feature>
<dbReference type="EMBL" id="CAJVPV010043689">
    <property type="protein sequence ID" value="CAG8766174.1"/>
    <property type="molecule type" value="Genomic_DNA"/>
</dbReference>
<feature type="transmembrane region" description="Helical" evidence="1">
    <location>
        <begin position="58"/>
        <end position="76"/>
    </location>
</feature>
<keyword evidence="1" id="KW-0472">Membrane</keyword>
<keyword evidence="3" id="KW-1185">Reference proteome</keyword>
<dbReference type="AlphaFoldDB" id="A0A9N9J6M2"/>
<sequence length="117" mass="12772">MSSFRFARTFSSRANVQRASAFFLGSTAVMVPLRNRVIPTLPRTYSTATPEKKGGNGMLLLIGAALIGGGAGYYFYANDTAKVTEKDEKVVKKGLDYQSVYNQIADILEDNDYDDGS</sequence>
<reference evidence="2" key="1">
    <citation type="submission" date="2021-06" db="EMBL/GenBank/DDBJ databases">
        <authorList>
            <person name="Kallberg Y."/>
            <person name="Tangrot J."/>
            <person name="Rosling A."/>
        </authorList>
    </citation>
    <scope>NUCLEOTIDE SEQUENCE</scope>
    <source>
        <strain evidence="2">CL551</strain>
    </source>
</reference>
<feature type="transmembrane region" description="Helical" evidence="1">
    <location>
        <begin position="21"/>
        <end position="38"/>
    </location>
</feature>
<evidence type="ECO:0000313" key="2">
    <source>
        <dbReference type="EMBL" id="CAG8766174.1"/>
    </source>
</evidence>